<evidence type="ECO:0000256" key="5">
    <source>
        <dbReference type="ARBA" id="ARBA00022833"/>
    </source>
</evidence>
<dbReference type="PANTHER" id="PTHR42752:SF1">
    <property type="entry name" value="IMIDAZOLONEPROPIONASE-RELATED"/>
    <property type="match status" value="1"/>
</dbReference>
<evidence type="ECO:0000313" key="9">
    <source>
        <dbReference type="EMBL" id="PPC76489.1"/>
    </source>
</evidence>
<keyword evidence="7" id="KW-0963">Cytoplasm</keyword>
<dbReference type="GO" id="GO:0005506">
    <property type="term" value="F:iron ion binding"/>
    <property type="evidence" value="ECO:0007669"/>
    <property type="project" value="UniProtKB-UniRule"/>
</dbReference>
<dbReference type="Proteomes" id="UP000238196">
    <property type="component" value="Unassembled WGS sequence"/>
</dbReference>
<comment type="pathway">
    <text evidence="7">Amino-acid degradation; L-histidine degradation into L-glutamate; N-formimidoyl-L-glutamate from L-histidine: step 3/3.</text>
</comment>
<dbReference type="GO" id="GO:0005737">
    <property type="term" value="C:cytoplasm"/>
    <property type="evidence" value="ECO:0007669"/>
    <property type="project" value="UniProtKB-SubCell"/>
</dbReference>
<feature type="binding site" evidence="7">
    <location>
        <position position="152"/>
    </location>
    <ligand>
        <name>4-imidazolone-5-propanoate</name>
        <dbReference type="ChEBI" id="CHEBI:77893"/>
    </ligand>
</feature>
<comment type="subcellular location">
    <subcellularLocation>
        <location evidence="7">Cytoplasm</location>
    </subcellularLocation>
</comment>
<feature type="domain" description="Amidohydrolase-related" evidence="8">
    <location>
        <begin position="72"/>
        <end position="391"/>
    </location>
</feature>
<dbReference type="InterPro" id="IPR005920">
    <property type="entry name" value="HutI"/>
</dbReference>
<keyword evidence="3 7" id="KW-0378">Hydrolase</keyword>
<evidence type="ECO:0000256" key="1">
    <source>
        <dbReference type="ARBA" id="ARBA00012864"/>
    </source>
</evidence>
<feature type="binding site" evidence="7">
    <location>
        <position position="329"/>
    </location>
    <ligand>
        <name>N-formimidoyl-L-glutamate</name>
        <dbReference type="ChEBI" id="CHEBI:58928"/>
    </ligand>
</feature>
<feature type="binding site" evidence="7">
    <location>
        <position position="80"/>
    </location>
    <ligand>
        <name>Fe(3+)</name>
        <dbReference type="ChEBI" id="CHEBI:29034"/>
    </ligand>
</feature>
<reference evidence="9 10" key="1">
    <citation type="submission" date="2018-02" db="EMBL/GenBank/DDBJ databases">
        <title>novel marine gammaproteobacteria from coastal saline agro ecosystem.</title>
        <authorList>
            <person name="Krishnan R."/>
            <person name="Ramesh Kumar N."/>
        </authorList>
    </citation>
    <scope>NUCLEOTIDE SEQUENCE [LARGE SCALE GENOMIC DNA]</scope>
    <source>
        <strain evidence="9 10">228</strain>
    </source>
</reference>
<evidence type="ECO:0000256" key="7">
    <source>
        <dbReference type="HAMAP-Rule" id="MF_00372"/>
    </source>
</evidence>
<feature type="binding site" evidence="7">
    <location>
        <position position="250"/>
    </location>
    <ligand>
        <name>Fe(3+)</name>
        <dbReference type="ChEBI" id="CHEBI:29034"/>
    </ligand>
</feature>
<dbReference type="InterPro" id="IPR006680">
    <property type="entry name" value="Amidohydro-rel"/>
</dbReference>
<accession>A0A2S5KPM7</accession>
<dbReference type="Pfam" id="PF01979">
    <property type="entry name" value="Amidohydro_1"/>
    <property type="match status" value="1"/>
</dbReference>
<feature type="binding site" evidence="7">
    <location>
        <position position="152"/>
    </location>
    <ligand>
        <name>N-formimidoyl-L-glutamate</name>
        <dbReference type="ChEBI" id="CHEBI:58928"/>
    </ligand>
</feature>
<evidence type="ECO:0000256" key="6">
    <source>
        <dbReference type="ARBA" id="ARBA00023004"/>
    </source>
</evidence>
<feature type="binding site" evidence="7">
    <location>
        <position position="82"/>
    </location>
    <ligand>
        <name>Fe(3+)</name>
        <dbReference type="ChEBI" id="CHEBI:29034"/>
    </ligand>
</feature>
<feature type="binding site" evidence="7">
    <location>
        <position position="89"/>
    </location>
    <ligand>
        <name>4-imidazolone-5-propanoate</name>
        <dbReference type="ChEBI" id="CHEBI:77893"/>
    </ligand>
</feature>
<keyword evidence="6 7" id="KW-0408">Iron</keyword>
<dbReference type="UniPathway" id="UPA00379">
    <property type="reaction ID" value="UER00551"/>
</dbReference>
<dbReference type="OrthoDB" id="5288479at2"/>
<evidence type="ECO:0000313" key="10">
    <source>
        <dbReference type="Proteomes" id="UP000238196"/>
    </source>
</evidence>
<dbReference type="GO" id="GO:0008270">
    <property type="term" value="F:zinc ion binding"/>
    <property type="evidence" value="ECO:0007669"/>
    <property type="project" value="UniProtKB-UniRule"/>
</dbReference>
<dbReference type="AlphaFoldDB" id="A0A2S5KPM7"/>
<name>A0A2S5KPM7_9PROT</name>
<evidence type="ECO:0000259" key="8">
    <source>
        <dbReference type="Pfam" id="PF01979"/>
    </source>
</evidence>
<dbReference type="InterPro" id="IPR011059">
    <property type="entry name" value="Metal-dep_hydrolase_composite"/>
</dbReference>
<comment type="cofactor">
    <cofactor evidence="7">
        <name>Zn(2+)</name>
        <dbReference type="ChEBI" id="CHEBI:29105"/>
    </cofactor>
    <cofactor evidence="7">
        <name>Fe(3+)</name>
        <dbReference type="ChEBI" id="CHEBI:29034"/>
    </cofactor>
    <text evidence="7">Binds 1 zinc or iron ion per subunit.</text>
</comment>
<evidence type="ECO:0000256" key="4">
    <source>
        <dbReference type="ARBA" id="ARBA00022808"/>
    </source>
</evidence>
<dbReference type="EMBL" id="PRLP01000051">
    <property type="protein sequence ID" value="PPC76489.1"/>
    <property type="molecule type" value="Genomic_DNA"/>
</dbReference>
<evidence type="ECO:0000256" key="2">
    <source>
        <dbReference type="ARBA" id="ARBA00022723"/>
    </source>
</evidence>
<dbReference type="SUPFAM" id="SSF51556">
    <property type="entry name" value="Metallo-dependent hydrolases"/>
    <property type="match status" value="1"/>
</dbReference>
<dbReference type="SUPFAM" id="SSF51338">
    <property type="entry name" value="Composite domain of metallo-dependent hydrolases"/>
    <property type="match status" value="1"/>
</dbReference>
<dbReference type="Gene3D" id="3.20.20.140">
    <property type="entry name" value="Metal-dependent hydrolases"/>
    <property type="match status" value="1"/>
</dbReference>
<evidence type="ECO:0000256" key="3">
    <source>
        <dbReference type="ARBA" id="ARBA00022801"/>
    </source>
</evidence>
<sequence length="422" mass="46063">MPQVNHGCERVLINANLITLDPQRDGAYGVMERAALLIADGRIAAIISMDEWPATTLNTDAIEVVDLAGQWISPGLVDCHTHLVFAGNRAAEFEQRLLGVPYETIARQGGGILSTVRATRQAEVEELVAAARPRLLALMREGVTTIEIKSGYGLTLEDEIKLLRAARQLTADMPVNVSLTLLAAHAIPPEFQGKADDYVDMICQTLIPLVSEEKLADAVDVFCEGIAFSPAQCERVFQAAQTYGLAIKGHTEQLSLLGGTELVARYQGWSADHVEYLDEAGVAAMAEAGTVSVLLPGAFYFLREKTLPPIELLRKYRVPMAVATDFNPGTSPLASIRLMMNMACTLFRLTPEESLRGVTQHAATALGRSGQLGMLREGMQADLLVWNIRHPAELAYEFGVSQPTLRFWKGRLSEHEPDSKSI</sequence>
<feature type="binding site" evidence="7">
    <location>
        <position position="250"/>
    </location>
    <ligand>
        <name>Zn(2+)</name>
        <dbReference type="ChEBI" id="CHEBI:29105"/>
    </ligand>
</feature>
<keyword evidence="4 7" id="KW-0369">Histidine metabolism</keyword>
<dbReference type="HAMAP" id="MF_00372">
    <property type="entry name" value="HutI"/>
    <property type="match status" value="1"/>
</dbReference>
<dbReference type="GO" id="GO:0050480">
    <property type="term" value="F:imidazolonepropionase activity"/>
    <property type="evidence" value="ECO:0007669"/>
    <property type="project" value="UniProtKB-UniRule"/>
</dbReference>
<feature type="binding site" evidence="7">
    <location>
        <position position="325"/>
    </location>
    <ligand>
        <name>Fe(3+)</name>
        <dbReference type="ChEBI" id="CHEBI:29034"/>
    </ligand>
</feature>
<comment type="function">
    <text evidence="7">Catalyzes the hydrolytic cleavage of the carbon-nitrogen bond in imidazolone-5-propanoate to yield N-formimidoyl-L-glutamate. It is the third step in the universal histidine degradation pathway.</text>
</comment>
<dbReference type="CDD" id="cd01296">
    <property type="entry name" value="Imidazolone-5PH"/>
    <property type="match status" value="1"/>
</dbReference>
<dbReference type="PANTHER" id="PTHR42752">
    <property type="entry name" value="IMIDAZOLONEPROPIONASE"/>
    <property type="match status" value="1"/>
</dbReference>
<comment type="catalytic activity">
    <reaction evidence="7">
        <text>4-imidazolone-5-propanoate + H2O = N-formimidoyl-L-glutamate</text>
        <dbReference type="Rhea" id="RHEA:23660"/>
        <dbReference type="ChEBI" id="CHEBI:15377"/>
        <dbReference type="ChEBI" id="CHEBI:58928"/>
        <dbReference type="ChEBI" id="CHEBI:77893"/>
        <dbReference type="EC" id="3.5.2.7"/>
    </reaction>
</comment>
<dbReference type="GO" id="GO:0019557">
    <property type="term" value="P:L-histidine catabolic process to glutamate and formate"/>
    <property type="evidence" value="ECO:0007669"/>
    <property type="project" value="UniProtKB-UniPathway"/>
</dbReference>
<keyword evidence="2 7" id="KW-0479">Metal-binding</keyword>
<dbReference type="NCBIfam" id="TIGR01224">
    <property type="entry name" value="hutI"/>
    <property type="match status" value="1"/>
</dbReference>
<dbReference type="GO" id="GO:0019556">
    <property type="term" value="P:L-histidine catabolic process to glutamate and formamide"/>
    <property type="evidence" value="ECO:0007669"/>
    <property type="project" value="UniProtKB-UniRule"/>
</dbReference>
<feature type="binding site" evidence="7">
    <location>
        <position position="82"/>
    </location>
    <ligand>
        <name>Zn(2+)</name>
        <dbReference type="ChEBI" id="CHEBI:29105"/>
    </ligand>
</feature>
<comment type="similarity">
    <text evidence="7">Belongs to the metallo-dependent hydrolases superfamily. HutI family.</text>
</comment>
<proteinExistence type="inferred from homology"/>
<dbReference type="Gene3D" id="2.30.40.10">
    <property type="entry name" value="Urease, subunit C, domain 1"/>
    <property type="match status" value="1"/>
</dbReference>
<organism evidence="9 10">
    <name type="scientific">Proteobacteria bacterium 228</name>
    <dbReference type="NCBI Taxonomy" id="2083153"/>
    <lineage>
        <taxon>Bacteria</taxon>
        <taxon>Pseudomonadati</taxon>
        <taxon>Pseudomonadota</taxon>
    </lineage>
</organism>
<keyword evidence="5 7" id="KW-0862">Zinc</keyword>
<protein>
    <recommendedName>
        <fullName evidence="1 7">Imidazolonepropionase</fullName>
        <ecNumber evidence="1 7">3.5.2.7</ecNumber>
    </recommendedName>
    <alternativeName>
        <fullName evidence="7">Imidazolone-5-propionate hydrolase</fullName>
    </alternativeName>
</protein>
<gene>
    <name evidence="7" type="primary">hutI</name>
    <name evidence="9" type="ORF">C4K68_15225</name>
</gene>
<dbReference type="InterPro" id="IPR032466">
    <property type="entry name" value="Metal_Hydrolase"/>
</dbReference>
<dbReference type="EC" id="3.5.2.7" evidence="1 7"/>
<feature type="binding site" evidence="7">
    <location>
        <position position="185"/>
    </location>
    <ligand>
        <name>4-imidazolone-5-propanoate</name>
        <dbReference type="ChEBI" id="CHEBI:77893"/>
    </ligand>
</feature>
<feature type="binding site" evidence="7">
    <location>
        <position position="327"/>
    </location>
    <ligand>
        <name>N-formimidoyl-L-glutamate</name>
        <dbReference type="ChEBI" id="CHEBI:58928"/>
    </ligand>
</feature>
<feature type="binding site" evidence="7">
    <location>
        <position position="80"/>
    </location>
    <ligand>
        <name>Zn(2+)</name>
        <dbReference type="ChEBI" id="CHEBI:29105"/>
    </ligand>
</feature>
<feature type="binding site" evidence="7">
    <location>
        <position position="325"/>
    </location>
    <ligand>
        <name>Zn(2+)</name>
        <dbReference type="ChEBI" id="CHEBI:29105"/>
    </ligand>
</feature>
<feature type="binding site" evidence="7">
    <location>
        <position position="330"/>
    </location>
    <ligand>
        <name>4-imidazolone-5-propanoate</name>
        <dbReference type="ChEBI" id="CHEBI:77893"/>
    </ligand>
</feature>
<dbReference type="FunFam" id="3.20.20.140:FF:000007">
    <property type="entry name" value="Imidazolonepropionase"/>
    <property type="match status" value="1"/>
</dbReference>
<feature type="binding site" evidence="7">
    <location>
        <position position="253"/>
    </location>
    <ligand>
        <name>4-imidazolone-5-propanoate</name>
        <dbReference type="ChEBI" id="CHEBI:77893"/>
    </ligand>
</feature>
<comment type="caution">
    <text evidence="9">The sequence shown here is derived from an EMBL/GenBank/DDBJ whole genome shotgun (WGS) entry which is preliminary data.</text>
</comment>